<reference evidence="5 6" key="1">
    <citation type="journal article" date="2020" name="Insects">
        <title>Bacteria Belonging to Pseudomonas typographi sp. nov. from the Bark Beetle Ips typographus Have Genomic Potential to Aid in the Host Ecology.</title>
        <authorList>
            <person name="Peral-Aranega E."/>
            <person name="Saati-Santamaria Z."/>
            <person name="Kolarik M."/>
            <person name="Rivas R."/>
            <person name="Garcia-Fraile P."/>
        </authorList>
    </citation>
    <scope>NUCLEOTIDE SEQUENCE [LARGE SCALE GENOMIC DNA]</scope>
    <source>
        <strain evidence="5 6">CA3A</strain>
    </source>
</reference>
<dbReference type="SMART" id="SM00922">
    <property type="entry name" value="MR_MLE"/>
    <property type="match status" value="1"/>
</dbReference>
<comment type="cofactor">
    <cofactor evidence="1">
        <name>Mg(2+)</name>
        <dbReference type="ChEBI" id="CHEBI:18420"/>
    </cofactor>
</comment>
<evidence type="ECO:0000313" key="5">
    <source>
        <dbReference type="EMBL" id="MBD1598965.1"/>
    </source>
</evidence>
<feature type="domain" description="Mandelate racemase/muconate lactonizing enzyme C-terminal" evidence="4">
    <location>
        <begin position="146"/>
        <end position="246"/>
    </location>
</feature>
<dbReference type="InterPro" id="IPR029017">
    <property type="entry name" value="Enolase-like_N"/>
</dbReference>
<name>A0ABR7Z0G6_9PSED</name>
<keyword evidence="3" id="KW-0460">Magnesium</keyword>
<organism evidence="5 6">
    <name type="scientific">Pseudomonas typographi</name>
    <dbReference type="NCBI Taxonomy" id="2715964"/>
    <lineage>
        <taxon>Bacteria</taxon>
        <taxon>Pseudomonadati</taxon>
        <taxon>Pseudomonadota</taxon>
        <taxon>Gammaproteobacteria</taxon>
        <taxon>Pseudomonadales</taxon>
        <taxon>Pseudomonadaceae</taxon>
        <taxon>Pseudomonas</taxon>
    </lineage>
</organism>
<dbReference type="Proteomes" id="UP000805841">
    <property type="component" value="Unassembled WGS sequence"/>
</dbReference>
<evidence type="ECO:0000256" key="2">
    <source>
        <dbReference type="ARBA" id="ARBA00022723"/>
    </source>
</evidence>
<comment type="caution">
    <text evidence="5">The sequence shown here is derived from an EMBL/GenBank/DDBJ whole genome shotgun (WGS) entry which is preliminary data.</text>
</comment>
<gene>
    <name evidence="5" type="ORF">HAQ05_09630</name>
</gene>
<dbReference type="PROSITE" id="PS00909">
    <property type="entry name" value="MR_MLE_2"/>
    <property type="match status" value="1"/>
</dbReference>
<dbReference type="SFLD" id="SFLDG00179">
    <property type="entry name" value="mandelate_racemase"/>
    <property type="match status" value="1"/>
</dbReference>
<sequence>MKITHANINLITVNDDDACYLPFARQPQARQVITVSLRAEGGINGIGVCYGYRGLAKGLLAITRELADCVVGESLHAYEHIHKRLSQHAATFADCGLFLTALSAIDVALWDLKGKYAELPWWRLLGGTRQRITTYASGPLHRGLSDEQVVEQALELERRGFGYIKLHLGLDGPFNLIRELQRARAVKDALSPTTQLMCDINERWAVGDATAVGAHLAALGLYCIEDPIHHHDYRGLAAITQAVPTRIMAGENWWGPWSFQHALAERSMDIAMIDLQHVGGVTGWMKVATMAAAHHVPVVSHIMPEFQAHLVAAAPNGLMCEHKEWTWGLFEHLPVLINGQWELSERHGHGLVFSAANETLN</sequence>
<keyword evidence="6" id="KW-1185">Reference proteome</keyword>
<dbReference type="InterPro" id="IPR013341">
    <property type="entry name" value="Mandelate_racemase_N_dom"/>
</dbReference>
<dbReference type="SUPFAM" id="SSF51604">
    <property type="entry name" value="Enolase C-terminal domain-like"/>
    <property type="match status" value="1"/>
</dbReference>
<evidence type="ECO:0000256" key="1">
    <source>
        <dbReference type="ARBA" id="ARBA00001946"/>
    </source>
</evidence>
<dbReference type="PANTHER" id="PTHR13794">
    <property type="entry name" value="ENOLASE SUPERFAMILY, MANDELATE RACEMASE"/>
    <property type="match status" value="1"/>
</dbReference>
<dbReference type="RefSeq" id="WP_190419823.1">
    <property type="nucleotide sequence ID" value="NZ_JAAOCA010000010.1"/>
</dbReference>
<dbReference type="InterPro" id="IPR029065">
    <property type="entry name" value="Enolase_C-like"/>
</dbReference>
<accession>A0ABR7Z0G6</accession>
<dbReference type="SFLD" id="SFLDS00001">
    <property type="entry name" value="Enolase"/>
    <property type="match status" value="1"/>
</dbReference>
<dbReference type="PANTHER" id="PTHR13794:SF58">
    <property type="entry name" value="MITOCHONDRIAL ENOLASE SUPERFAMILY MEMBER 1"/>
    <property type="match status" value="1"/>
</dbReference>
<dbReference type="InterPro" id="IPR013342">
    <property type="entry name" value="Mandelate_racemase_C"/>
</dbReference>
<dbReference type="Pfam" id="PF13378">
    <property type="entry name" value="MR_MLE_C"/>
    <property type="match status" value="1"/>
</dbReference>
<evidence type="ECO:0000256" key="3">
    <source>
        <dbReference type="ARBA" id="ARBA00022842"/>
    </source>
</evidence>
<keyword evidence="2" id="KW-0479">Metal-binding</keyword>
<proteinExistence type="predicted"/>
<protein>
    <submittedName>
        <fullName evidence="5">Mandelate racemase/muconate lactonizing enzyme family protein</fullName>
    </submittedName>
</protein>
<evidence type="ECO:0000313" key="6">
    <source>
        <dbReference type="Proteomes" id="UP000805841"/>
    </source>
</evidence>
<dbReference type="InterPro" id="IPR018110">
    <property type="entry name" value="Mandel_Rmase/mucon_lact_enz_CS"/>
</dbReference>
<dbReference type="Gene3D" id="3.20.20.120">
    <property type="entry name" value="Enolase-like C-terminal domain"/>
    <property type="match status" value="1"/>
</dbReference>
<dbReference type="InterPro" id="IPR036849">
    <property type="entry name" value="Enolase-like_C_sf"/>
</dbReference>
<dbReference type="EMBL" id="JAAOCA010000010">
    <property type="protein sequence ID" value="MBD1598965.1"/>
    <property type="molecule type" value="Genomic_DNA"/>
</dbReference>
<dbReference type="CDD" id="cd03316">
    <property type="entry name" value="MR_like"/>
    <property type="match status" value="1"/>
</dbReference>
<evidence type="ECO:0000259" key="4">
    <source>
        <dbReference type="SMART" id="SM00922"/>
    </source>
</evidence>
<dbReference type="Pfam" id="PF02746">
    <property type="entry name" value="MR_MLE_N"/>
    <property type="match status" value="1"/>
</dbReference>
<dbReference type="InterPro" id="IPR046945">
    <property type="entry name" value="RHMD-like"/>
</dbReference>
<dbReference type="SUPFAM" id="SSF54826">
    <property type="entry name" value="Enolase N-terminal domain-like"/>
    <property type="match status" value="1"/>
</dbReference>
<dbReference type="Gene3D" id="3.30.390.10">
    <property type="entry name" value="Enolase-like, N-terminal domain"/>
    <property type="match status" value="1"/>
</dbReference>